<feature type="compositionally biased region" description="Basic and acidic residues" evidence="12">
    <location>
        <begin position="99"/>
        <end position="119"/>
    </location>
</feature>
<dbReference type="GO" id="GO:0003677">
    <property type="term" value="F:DNA binding"/>
    <property type="evidence" value="ECO:0007669"/>
    <property type="project" value="UniProtKB-KW"/>
</dbReference>
<feature type="region of interest" description="Disordered" evidence="12">
    <location>
        <begin position="1"/>
        <end position="132"/>
    </location>
</feature>
<dbReference type="PANTHER" id="PTHR15874">
    <property type="entry name" value="NUCLEOLAR AND SPINDLE-ASSOCIATED PROTEIN 1"/>
    <property type="match status" value="1"/>
</dbReference>
<feature type="compositionally biased region" description="Basic and acidic residues" evidence="12">
    <location>
        <begin position="190"/>
        <end position="199"/>
    </location>
</feature>
<evidence type="ECO:0000256" key="3">
    <source>
        <dbReference type="ARBA" id="ARBA00009702"/>
    </source>
</evidence>
<keyword evidence="10" id="KW-0539">Nucleus</keyword>
<feature type="compositionally biased region" description="Basic and acidic residues" evidence="12">
    <location>
        <begin position="288"/>
        <end position="306"/>
    </location>
</feature>
<keyword evidence="4" id="KW-0963">Cytoplasm</keyword>
<evidence type="ECO:0000313" key="13">
    <source>
        <dbReference type="EnsemblMetazoa" id="AFUN002474-PA"/>
    </source>
</evidence>
<reference evidence="13" key="1">
    <citation type="submission" date="2020-05" db="UniProtKB">
        <authorList>
            <consortium name="EnsemblMetazoa"/>
        </authorList>
    </citation>
    <scope>IDENTIFICATION</scope>
    <source>
        <strain evidence="13">FUMOZ</strain>
    </source>
</reference>
<dbReference type="Pfam" id="PF16006">
    <property type="entry name" value="NUSAP"/>
    <property type="match status" value="1"/>
</dbReference>
<comment type="subcellular location">
    <subcellularLocation>
        <location evidence="2">Cytoplasm</location>
        <location evidence="2">Cytoskeleton</location>
        <location evidence="2">Spindle</location>
    </subcellularLocation>
    <subcellularLocation>
        <location evidence="1">Nucleus</location>
    </subcellularLocation>
</comment>
<feature type="compositionally biased region" description="Basic and acidic residues" evidence="12">
    <location>
        <begin position="665"/>
        <end position="680"/>
    </location>
</feature>
<feature type="region of interest" description="Disordered" evidence="12">
    <location>
        <begin position="613"/>
        <end position="636"/>
    </location>
</feature>
<keyword evidence="5" id="KW-0132">Cell division</keyword>
<dbReference type="GO" id="GO:0007076">
    <property type="term" value="P:mitotic chromosome condensation"/>
    <property type="evidence" value="ECO:0007669"/>
    <property type="project" value="TreeGrafter"/>
</dbReference>
<dbReference type="VEuPathDB" id="VectorBase:AFUN2_003131"/>
<evidence type="ECO:0000256" key="9">
    <source>
        <dbReference type="ARBA" id="ARBA00023212"/>
    </source>
</evidence>
<keyword evidence="9" id="KW-0206">Cytoskeleton</keyword>
<dbReference type="GO" id="GO:0040001">
    <property type="term" value="P:establishment of mitotic spindle localization"/>
    <property type="evidence" value="ECO:0007669"/>
    <property type="project" value="InterPro"/>
</dbReference>
<dbReference type="GO" id="GO:0005730">
    <property type="term" value="C:nucleolus"/>
    <property type="evidence" value="ECO:0007669"/>
    <property type="project" value="TreeGrafter"/>
</dbReference>
<accession>A0A182R8G5</accession>
<feature type="region of interest" description="Disordered" evidence="12">
    <location>
        <begin position="163"/>
        <end position="455"/>
    </location>
</feature>
<feature type="region of interest" description="Disordered" evidence="12">
    <location>
        <begin position="659"/>
        <end position="731"/>
    </location>
</feature>
<dbReference type="GO" id="GO:0008017">
    <property type="term" value="F:microtubule binding"/>
    <property type="evidence" value="ECO:0007669"/>
    <property type="project" value="TreeGrafter"/>
</dbReference>
<evidence type="ECO:0000256" key="5">
    <source>
        <dbReference type="ARBA" id="ARBA00022618"/>
    </source>
</evidence>
<dbReference type="GO" id="GO:0000281">
    <property type="term" value="P:mitotic cytokinesis"/>
    <property type="evidence" value="ECO:0007669"/>
    <property type="project" value="InterPro"/>
</dbReference>
<feature type="region of interest" description="Disordered" evidence="12">
    <location>
        <begin position="1194"/>
        <end position="1236"/>
    </location>
</feature>
<keyword evidence="11" id="KW-0131">Cell cycle</keyword>
<feature type="compositionally biased region" description="Polar residues" evidence="12">
    <location>
        <begin position="429"/>
        <end position="440"/>
    </location>
</feature>
<feature type="compositionally biased region" description="Polar residues" evidence="12">
    <location>
        <begin position="681"/>
        <end position="695"/>
    </location>
</feature>
<keyword evidence="8" id="KW-0238">DNA-binding</keyword>
<proteinExistence type="inferred from homology"/>
<feature type="compositionally biased region" description="Basic and acidic residues" evidence="12">
    <location>
        <begin position="417"/>
        <end position="428"/>
    </location>
</feature>
<evidence type="ECO:0000256" key="1">
    <source>
        <dbReference type="ARBA" id="ARBA00004123"/>
    </source>
</evidence>
<dbReference type="GO" id="GO:0072686">
    <property type="term" value="C:mitotic spindle"/>
    <property type="evidence" value="ECO:0007669"/>
    <property type="project" value="TreeGrafter"/>
</dbReference>
<organism evidence="13">
    <name type="scientific">Anopheles funestus</name>
    <name type="common">African malaria mosquito</name>
    <dbReference type="NCBI Taxonomy" id="62324"/>
    <lineage>
        <taxon>Eukaryota</taxon>
        <taxon>Metazoa</taxon>
        <taxon>Ecdysozoa</taxon>
        <taxon>Arthropoda</taxon>
        <taxon>Hexapoda</taxon>
        <taxon>Insecta</taxon>
        <taxon>Pterygota</taxon>
        <taxon>Neoptera</taxon>
        <taxon>Endopterygota</taxon>
        <taxon>Diptera</taxon>
        <taxon>Nematocera</taxon>
        <taxon>Culicoidea</taxon>
        <taxon>Culicidae</taxon>
        <taxon>Anophelinae</taxon>
        <taxon>Anopheles</taxon>
    </lineage>
</organism>
<keyword evidence="6" id="KW-0493">Microtubule</keyword>
<dbReference type="STRING" id="62324.A0A182R8G5"/>
<evidence type="ECO:0000256" key="10">
    <source>
        <dbReference type="ARBA" id="ARBA00023242"/>
    </source>
</evidence>
<feature type="compositionally biased region" description="Polar residues" evidence="12">
    <location>
        <begin position="322"/>
        <end position="338"/>
    </location>
</feature>
<protein>
    <submittedName>
        <fullName evidence="13">Uncharacterized protein</fullName>
    </submittedName>
</protein>
<evidence type="ECO:0000256" key="4">
    <source>
        <dbReference type="ARBA" id="ARBA00022490"/>
    </source>
</evidence>
<keyword evidence="7" id="KW-0498">Mitosis</keyword>
<evidence type="ECO:0000256" key="11">
    <source>
        <dbReference type="ARBA" id="ARBA00023306"/>
    </source>
</evidence>
<evidence type="ECO:0000256" key="6">
    <source>
        <dbReference type="ARBA" id="ARBA00022701"/>
    </source>
</evidence>
<dbReference type="VEuPathDB" id="VectorBase:AFUN002474"/>
<dbReference type="InterPro" id="IPR026756">
    <property type="entry name" value="NuSAP"/>
</dbReference>
<evidence type="ECO:0000256" key="12">
    <source>
        <dbReference type="SAM" id="MobiDB-lite"/>
    </source>
</evidence>
<dbReference type="PANTHER" id="PTHR15874:SF1">
    <property type="entry name" value="NUCLEOLAR AND SPINDLE-ASSOCIATED PROTEIN 1"/>
    <property type="match status" value="1"/>
</dbReference>
<dbReference type="GO" id="GO:0005874">
    <property type="term" value="C:microtubule"/>
    <property type="evidence" value="ECO:0007669"/>
    <property type="project" value="UniProtKB-KW"/>
</dbReference>
<evidence type="ECO:0000256" key="2">
    <source>
        <dbReference type="ARBA" id="ARBA00004186"/>
    </source>
</evidence>
<name>A0A182R8G5_ANOFN</name>
<dbReference type="EnsemblMetazoa" id="AFUN002474-RA">
    <property type="protein sequence ID" value="AFUN002474-PA"/>
    <property type="gene ID" value="AFUN002474"/>
</dbReference>
<evidence type="ECO:0000256" key="8">
    <source>
        <dbReference type="ARBA" id="ARBA00023125"/>
    </source>
</evidence>
<feature type="compositionally biased region" description="Basic and acidic residues" evidence="12">
    <location>
        <begin position="1223"/>
        <end position="1234"/>
    </location>
</feature>
<sequence length="1444" mass="157504">MNRLDELGSTPKKRTLQQDETTVREATTKSGRKVRRPAHLGSPERAPSVSPSEARKSVAVRAKKAVEPSAGTPSKRAVTKEQISPVEAKGARKTITRKTISEHLDTPTKNKEKIEKGNTVEDAAGTSKSGRKIKIPTKLMEFESEVLSSPRKHALEDQDVVLKDKLTKTPGRSKTPAKSVAKNIGVEQNPHPDDEEKKGLAVRKTPGRRAKSVAPDQLEVGTPKRRAATSLFSKETQKEILASEQAPPKTPGKRAGKALLDLNVKATPKTPGRRAKSMAPGKEEADDDLHPEKSISETASKIDKKATQTPGRRVGKSMLNVAVTQSFRSENMDSQQAVPKTPGRKPAKAMADTSATTLDVGTPRSQAAANKTPGRRQKSVAVEKSDSVEDVTSVGKAEITTAEEPLTRSGRKIKPKKVFDFEQNEKSMDTISSNENVSIESTRKRKVDDIEEATKSPTKKKIIENVDVETPKLKSRLESNLSLLGTESPQMENPTDGTVSRSGRKIKPKKMFGFDDGVETMTTFVHITGSSSTLGEETVVANNREEDISTMNVVPKNTRSAKINPTSTPSKQTTALAGIVERKSSAPPMASDQKIEELVECGENDKQNTFITKRGEDDHHHATAKKQQRQQHPIDETDRAAVILEPMIIRTSIGFGRPTVQRQTLSEKTDELKEDDRSKVNENSSADTQAAGSSRSGRKIKPKKFFDTDDQTATTRQSVVPPKANQPVPVPKVLSPKKMQIVENQKPEELSITTAVDNVAADEVMHSAEGMDIPEGPVKLVNEATVDNYSGGDGVEQKQQEQVAVAETTDHIDVAMEPMEEDVPDRKVEEDTVGSVTMKETLTAQLVEENMDVPETQHMTLEEEKHNQLPNDNIAEVSNSERAILQHHGEDLALKESSCDTDVKQNSQIENSDAKEDLAHTLADHEEGGNITVDQIVDESNAAIEPPLHDVSLDSAADIKPEEESKVVPTESVITSNEMANEEMLQEASFGSIEYLEDEMNNVVEHIHKPSHQEPTEEDTKVSAPVIPSIVIAPDTPARFALNETYSPVKPNSSIIDITADTPGPVAPHTPDSKLTAQEANDKCSPDKPPEVIEIMDSPAEAAFCKQINDESAHGGDGGGSATSTPLAVKPSVVQIVNECEDTKQLNVQFESRKRSLSASAADTTMKRNVTFHSPANCTMLVETIDERLMLKSLQDQQQQRHETMETSSKSIGEKLRKPRKRSLSEHKPSEMKRNKTSKLPNFKSIHANHFNRMESLADFMKRKESRAKQILSSCSPATKLLSQPIADGSVPTGVPSVEKKIPSSSTKPFIFKSAGGGIPVPSAGLFIKRSKEGQTVAKSAGLADHHALSAIAAASTAKKPIASNTERMANRLKQFQATFKPKQIGTDTSAVPVSGSLASTSTNVVGVLPVEQLRSKQSKILKGVRTNRRFELQMKHRDNLQHQ</sequence>
<comment type="similarity">
    <text evidence="3">Belongs to the NUSAP family.</text>
</comment>
<feature type="compositionally biased region" description="Polar residues" evidence="12">
    <location>
        <begin position="353"/>
        <end position="369"/>
    </location>
</feature>
<evidence type="ECO:0000256" key="7">
    <source>
        <dbReference type="ARBA" id="ARBA00022776"/>
    </source>
</evidence>